<dbReference type="PROSITE" id="PS51257">
    <property type="entry name" value="PROKAR_LIPOPROTEIN"/>
    <property type="match status" value="1"/>
</dbReference>
<evidence type="ECO:0000313" key="3">
    <source>
        <dbReference type="Proteomes" id="UP000015106"/>
    </source>
</evidence>
<accession>A0A8R7QBB6</accession>
<reference evidence="3" key="1">
    <citation type="journal article" date="2013" name="Nature">
        <title>Draft genome of the wheat A-genome progenitor Triticum urartu.</title>
        <authorList>
            <person name="Ling H.Q."/>
            <person name="Zhao S."/>
            <person name="Liu D."/>
            <person name="Wang J."/>
            <person name="Sun H."/>
            <person name="Zhang C."/>
            <person name="Fan H."/>
            <person name="Li D."/>
            <person name="Dong L."/>
            <person name="Tao Y."/>
            <person name="Gao C."/>
            <person name="Wu H."/>
            <person name="Li Y."/>
            <person name="Cui Y."/>
            <person name="Guo X."/>
            <person name="Zheng S."/>
            <person name="Wang B."/>
            <person name="Yu K."/>
            <person name="Liang Q."/>
            <person name="Yang W."/>
            <person name="Lou X."/>
            <person name="Chen J."/>
            <person name="Feng M."/>
            <person name="Jian J."/>
            <person name="Zhang X."/>
            <person name="Luo G."/>
            <person name="Jiang Y."/>
            <person name="Liu J."/>
            <person name="Wang Z."/>
            <person name="Sha Y."/>
            <person name="Zhang B."/>
            <person name="Wu H."/>
            <person name="Tang D."/>
            <person name="Shen Q."/>
            <person name="Xue P."/>
            <person name="Zou S."/>
            <person name="Wang X."/>
            <person name="Liu X."/>
            <person name="Wang F."/>
            <person name="Yang Y."/>
            <person name="An X."/>
            <person name="Dong Z."/>
            <person name="Zhang K."/>
            <person name="Zhang X."/>
            <person name="Luo M.C."/>
            <person name="Dvorak J."/>
            <person name="Tong Y."/>
            <person name="Wang J."/>
            <person name="Yang H."/>
            <person name="Li Z."/>
            <person name="Wang D."/>
            <person name="Zhang A."/>
            <person name="Wang J."/>
        </authorList>
    </citation>
    <scope>NUCLEOTIDE SEQUENCE</scope>
    <source>
        <strain evidence="3">cv. G1812</strain>
    </source>
</reference>
<dbReference type="EnsemblPlants" id="TuG1812G0500000395.01.T01">
    <property type="protein sequence ID" value="TuG1812G0500000395.01.T01.cds284349"/>
    <property type="gene ID" value="TuG1812G0500000395.01"/>
</dbReference>
<feature type="signal peptide" evidence="1">
    <location>
        <begin position="1"/>
        <end position="27"/>
    </location>
</feature>
<keyword evidence="1" id="KW-0732">Signal</keyword>
<reference evidence="2" key="2">
    <citation type="submission" date="2018-03" db="EMBL/GenBank/DDBJ databases">
        <title>The Triticum urartu genome reveals the dynamic nature of wheat genome evolution.</title>
        <authorList>
            <person name="Ling H."/>
            <person name="Ma B."/>
            <person name="Shi X."/>
            <person name="Liu H."/>
            <person name="Dong L."/>
            <person name="Sun H."/>
            <person name="Cao Y."/>
            <person name="Gao Q."/>
            <person name="Zheng S."/>
            <person name="Li Y."/>
            <person name="Yu Y."/>
            <person name="Du H."/>
            <person name="Qi M."/>
            <person name="Li Y."/>
            <person name="Yu H."/>
            <person name="Cui Y."/>
            <person name="Wang N."/>
            <person name="Chen C."/>
            <person name="Wu H."/>
            <person name="Zhao Y."/>
            <person name="Zhang J."/>
            <person name="Li Y."/>
            <person name="Zhou W."/>
            <person name="Zhang B."/>
            <person name="Hu W."/>
            <person name="Eijk M."/>
            <person name="Tang J."/>
            <person name="Witsenboer H."/>
            <person name="Zhao S."/>
            <person name="Li Z."/>
            <person name="Zhang A."/>
            <person name="Wang D."/>
            <person name="Liang C."/>
        </authorList>
    </citation>
    <scope>NUCLEOTIDE SEQUENCE [LARGE SCALE GENOMIC DNA]</scope>
    <source>
        <strain evidence="2">cv. G1812</strain>
    </source>
</reference>
<dbReference type="Gramene" id="TuG1812G0500000395.01.T01">
    <property type="protein sequence ID" value="TuG1812G0500000395.01.T01.cds284349"/>
    <property type="gene ID" value="TuG1812G0500000395.01"/>
</dbReference>
<dbReference type="AlphaFoldDB" id="A0A8R7QBB6"/>
<reference evidence="2" key="3">
    <citation type="submission" date="2022-06" db="UniProtKB">
        <authorList>
            <consortium name="EnsemblPlants"/>
        </authorList>
    </citation>
    <scope>IDENTIFICATION</scope>
</reference>
<proteinExistence type="predicted"/>
<protein>
    <submittedName>
        <fullName evidence="2">Uncharacterized protein</fullName>
    </submittedName>
</protein>
<name>A0A8R7QBB6_TRIUA</name>
<evidence type="ECO:0000313" key="2">
    <source>
        <dbReference type="EnsemblPlants" id="TuG1812G0500000395.01.T01.cds284349"/>
    </source>
</evidence>
<dbReference type="Proteomes" id="UP000015106">
    <property type="component" value="Chromosome 5"/>
</dbReference>
<feature type="chain" id="PRO_5035753579" evidence="1">
    <location>
        <begin position="28"/>
        <end position="53"/>
    </location>
</feature>
<evidence type="ECO:0000256" key="1">
    <source>
        <dbReference type="SAM" id="SignalP"/>
    </source>
</evidence>
<sequence length="53" mass="5604">MPSLKTKTKHSWILILAVLSCCPPCSHIVGSAISKVLFGSASSTNLCKSKESL</sequence>
<organism evidence="2 3">
    <name type="scientific">Triticum urartu</name>
    <name type="common">Red wild einkorn</name>
    <name type="synonym">Crithodium urartu</name>
    <dbReference type="NCBI Taxonomy" id="4572"/>
    <lineage>
        <taxon>Eukaryota</taxon>
        <taxon>Viridiplantae</taxon>
        <taxon>Streptophyta</taxon>
        <taxon>Embryophyta</taxon>
        <taxon>Tracheophyta</taxon>
        <taxon>Spermatophyta</taxon>
        <taxon>Magnoliopsida</taxon>
        <taxon>Liliopsida</taxon>
        <taxon>Poales</taxon>
        <taxon>Poaceae</taxon>
        <taxon>BOP clade</taxon>
        <taxon>Pooideae</taxon>
        <taxon>Triticodae</taxon>
        <taxon>Triticeae</taxon>
        <taxon>Triticinae</taxon>
        <taxon>Triticum</taxon>
    </lineage>
</organism>
<keyword evidence="3" id="KW-1185">Reference proteome</keyword>